<gene>
    <name evidence="1" type="ORF">AB8B28_11185</name>
</gene>
<reference evidence="1" key="1">
    <citation type="submission" date="2024-07" db="EMBL/GenBank/DDBJ databases">
        <authorList>
            <person name="Li X.-J."/>
            <person name="Wang X."/>
        </authorList>
    </citation>
    <scope>NUCLEOTIDE SEQUENCE</scope>
    <source>
        <strain evidence="1">HSP-536</strain>
    </source>
</reference>
<proteinExistence type="predicted"/>
<dbReference type="EMBL" id="CP165647">
    <property type="protein sequence ID" value="XDU62184.1"/>
    <property type="molecule type" value="Genomic_DNA"/>
</dbReference>
<accession>A0AB39V496</accession>
<dbReference type="KEGG" id="lala:AB8B28_11185"/>
<name>A0AB39V496_9FUSO</name>
<dbReference type="AlphaFoldDB" id="A0AB39V496"/>
<dbReference type="RefSeq" id="WP_369715837.1">
    <property type="nucleotide sequence ID" value="NZ_CP165647.1"/>
</dbReference>
<organism evidence="1">
    <name type="scientific">Leptotrichia alba</name>
    <dbReference type="NCBI Taxonomy" id="3239304"/>
    <lineage>
        <taxon>Bacteria</taxon>
        <taxon>Fusobacteriati</taxon>
        <taxon>Fusobacteriota</taxon>
        <taxon>Fusobacteriia</taxon>
        <taxon>Fusobacteriales</taxon>
        <taxon>Leptotrichiaceae</taxon>
        <taxon>Leptotrichia</taxon>
    </lineage>
</organism>
<evidence type="ECO:0000313" key="1">
    <source>
        <dbReference type="EMBL" id="XDU62184.1"/>
    </source>
</evidence>
<protein>
    <recommendedName>
        <fullName evidence="2">Lipoprotein</fullName>
    </recommendedName>
</protein>
<evidence type="ECO:0008006" key="2">
    <source>
        <dbReference type="Google" id="ProtNLM"/>
    </source>
</evidence>
<sequence>MKKLILALFIVLGVLSFSSSRISCVFGFRDDNYEQHPVVEVVETTGAIKNFLFGFKQHSDAAKRMYKKIENSRKVEFAIAKYSERLLLEILKKLDKKKYKGKVEIIEIGDENKDIREIVSRNGWIYNTYSSTEEIPGTVKLSGYEVNKGEVIQKFLRNYINGWKHDQ</sequence>